<evidence type="ECO:0008006" key="4">
    <source>
        <dbReference type="Google" id="ProtNLM"/>
    </source>
</evidence>
<evidence type="ECO:0000256" key="1">
    <source>
        <dbReference type="SAM" id="MobiDB-lite"/>
    </source>
</evidence>
<dbReference type="OrthoDB" id="5082906at2759"/>
<dbReference type="AlphaFoldDB" id="A0A9N9YML1"/>
<comment type="caution">
    <text evidence="2">The sequence shown here is derived from an EMBL/GenBank/DDBJ whole genome shotgun (WGS) entry which is preliminary data.</text>
</comment>
<feature type="region of interest" description="Disordered" evidence="1">
    <location>
        <begin position="1"/>
        <end position="23"/>
    </location>
</feature>
<gene>
    <name evidence="2" type="ORF">CRHIZ90672A_00018874</name>
</gene>
<dbReference type="Proteomes" id="UP000696573">
    <property type="component" value="Unassembled WGS sequence"/>
</dbReference>
<proteinExistence type="predicted"/>
<organism evidence="2 3">
    <name type="scientific">Clonostachys rhizophaga</name>
    <dbReference type="NCBI Taxonomy" id="160324"/>
    <lineage>
        <taxon>Eukaryota</taxon>
        <taxon>Fungi</taxon>
        <taxon>Dikarya</taxon>
        <taxon>Ascomycota</taxon>
        <taxon>Pezizomycotina</taxon>
        <taxon>Sordariomycetes</taxon>
        <taxon>Hypocreomycetidae</taxon>
        <taxon>Hypocreales</taxon>
        <taxon>Bionectriaceae</taxon>
        <taxon>Clonostachys</taxon>
    </lineage>
</organism>
<evidence type="ECO:0000313" key="2">
    <source>
        <dbReference type="EMBL" id="CAH0031465.1"/>
    </source>
</evidence>
<dbReference type="EMBL" id="CABFNQ020000742">
    <property type="protein sequence ID" value="CAH0031465.1"/>
    <property type="molecule type" value="Genomic_DNA"/>
</dbReference>
<reference evidence="2" key="1">
    <citation type="submission" date="2021-10" db="EMBL/GenBank/DDBJ databases">
        <authorList>
            <person name="Piombo E."/>
        </authorList>
    </citation>
    <scope>NUCLEOTIDE SEQUENCE</scope>
</reference>
<name>A0A9N9YML1_9HYPO</name>
<keyword evidence="3" id="KW-1185">Reference proteome</keyword>
<evidence type="ECO:0000313" key="3">
    <source>
        <dbReference type="Proteomes" id="UP000696573"/>
    </source>
</evidence>
<protein>
    <recommendedName>
        <fullName evidence="4">Reverse transcriptase</fullName>
    </recommendedName>
</protein>
<accession>A0A9N9YML1</accession>
<sequence>MVAKTITDARKGQRGRKRAARRPEATWYNRGGREFEIMKEWKDRWEAAQNESRDRTLGYFPANSDPVFEMSDLRRHTDLRKHASTLLTQMRTERIGLKGFLFKRNVPEVNTPLCYCGEDTEDVYHIILDCQSYEDERERLKKKIPIWDRRDIRTALTYAPYTSVLPKLNETVLYREGNWEVRANAPEVK</sequence>